<dbReference type="RefSeq" id="WP_320202478.1">
    <property type="nucleotide sequence ID" value="NZ_CP192781.1"/>
</dbReference>
<reference evidence="2" key="1">
    <citation type="journal article" date="2023" name="Phytobiomes J">
        <title>Deciphering the key players within the bacterial microbiota associated with aerial crown gall tumors on rhododendron: Insights into the gallobiome.</title>
        <authorList>
            <person name="Kuzmanovic N."/>
            <person name="Nesme J."/>
            <person name="Wolf J."/>
            <person name="Neumann-Schaal M."/>
            <person name="Petersen J."/>
            <person name="Fernandez-Gnecco G."/>
            <person name="Sproeer C."/>
            <person name="Bunk B."/>
            <person name="Overmann J."/>
            <person name="Sorensen S.J."/>
            <person name="Idczak E."/>
            <person name="Smalla K."/>
        </authorList>
    </citation>
    <scope>NUCLEOTIDE SEQUENCE</scope>
    <source>
        <strain evidence="2">Rho-11.1</strain>
    </source>
</reference>
<protein>
    <submittedName>
        <fullName evidence="2">Uncharacterized protein</fullName>
    </submittedName>
</protein>
<feature type="compositionally biased region" description="Polar residues" evidence="1">
    <location>
        <begin position="64"/>
        <end position="78"/>
    </location>
</feature>
<dbReference type="AlphaFoldDB" id="A0AAW9FCV1"/>
<feature type="region of interest" description="Disordered" evidence="1">
    <location>
        <begin position="57"/>
        <end position="78"/>
    </location>
</feature>
<dbReference type="EMBL" id="JAVRAF010000001">
    <property type="protein sequence ID" value="MDX8301499.1"/>
    <property type="molecule type" value="Genomic_DNA"/>
</dbReference>
<sequence length="78" mass="8593">MMSVLVDSLKKQNAFLQDEVERFGRSVDSLSARLADALTRLRLHDPEYVAQALGEAVPEPAISSMDSSHPSQTDNHPD</sequence>
<accession>A0AAW9FCV1</accession>
<proteinExistence type="predicted"/>
<comment type="caution">
    <text evidence="2">The sequence shown here is derived from an EMBL/GenBank/DDBJ whole genome shotgun (WGS) entry which is preliminary data.</text>
</comment>
<evidence type="ECO:0000256" key="1">
    <source>
        <dbReference type="SAM" id="MobiDB-lite"/>
    </source>
</evidence>
<evidence type="ECO:0000313" key="2">
    <source>
        <dbReference type="EMBL" id="MDX8301499.1"/>
    </source>
</evidence>
<gene>
    <name evidence="2" type="ORF">RMR22_04530</name>
</gene>
<organism evidence="2">
    <name type="scientific">Agrobacterium rosae</name>
    <dbReference type="NCBI Taxonomy" id="1972867"/>
    <lineage>
        <taxon>Bacteria</taxon>
        <taxon>Pseudomonadati</taxon>
        <taxon>Pseudomonadota</taxon>
        <taxon>Alphaproteobacteria</taxon>
        <taxon>Hyphomicrobiales</taxon>
        <taxon>Rhizobiaceae</taxon>
        <taxon>Rhizobium/Agrobacterium group</taxon>
        <taxon>Agrobacterium</taxon>
    </lineage>
</organism>
<name>A0AAW9FCV1_9HYPH</name>